<dbReference type="RefSeq" id="WP_085464710.1">
    <property type="nucleotide sequence ID" value="NZ_FXBL01000004.1"/>
</dbReference>
<dbReference type="EMBL" id="FXBL01000004">
    <property type="protein sequence ID" value="SMH42952.1"/>
    <property type="molecule type" value="Genomic_DNA"/>
</dbReference>
<name>A0A1X7NZU5_9HYPH</name>
<dbReference type="Pfam" id="PF23666">
    <property type="entry name" value="Rcc01698_C"/>
    <property type="match status" value="1"/>
</dbReference>
<gene>
    <name evidence="4" type="ORF">SAMN02982922_2806</name>
</gene>
<keyword evidence="5" id="KW-1185">Reference proteome</keyword>
<dbReference type="SUPFAM" id="SSF51445">
    <property type="entry name" value="(Trans)glycosidases"/>
    <property type="match status" value="1"/>
</dbReference>
<dbReference type="InterPro" id="IPR017853">
    <property type="entry name" value="GH"/>
</dbReference>
<evidence type="ECO:0000259" key="2">
    <source>
        <dbReference type="Pfam" id="PF13550"/>
    </source>
</evidence>
<organism evidence="4 5">
    <name type="scientific">Mesorhizobium australicum</name>
    <dbReference type="NCBI Taxonomy" id="536018"/>
    <lineage>
        <taxon>Bacteria</taxon>
        <taxon>Pseudomonadati</taxon>
        <taxon>Pseudomonadota</taxon>
        <taxon>Alphaproteobacteria</taxon>
        <taxon>Hyphomicrobiales</taxon>
        <taxon>Phyllobacteriaceae</taxon>
        <taxon>Mesorhizobium</taxon>
    </lineage>
</organism>
<dbReference type="Pfam" id="PF13550">
    <property type="entry name" value="Phage-tail_3"/>
    <property type="match status" value="1"/>
</dbReference>
<feature type="domain" description="Rcc01698-like C-terminal" evidence="3">
    <location>
        <begin position="1035"/>
        <end position="1134"/>
    </location>
</feature>
<dbReference type="InterPro" id="IPR032876">
    <property type="entry name" value="J_dom"/>
</dbReference>
<reference evidence="4 5" key="1">
    <citation type="submission" date="2017-04" db="EMBL/GenBank/DDBJ databases">
        <authorList>
            <person name="Afonso C.L."/>
            <person name="Miller P.J."/>
            <person name="Scott M.A."/>
            <person name="Spackman E."/>
            <person name="Goraichik I."/>
            <person name="Dimitrov K.M."/>
            <person name="Suarez D.L."/>
            <person name="Swayne D.E."/>
        </authorList>
    </citation>
    <scope>NUCLEOTIDE SEQUENCE [LARGE SCALE GENOMIC DNA]</scope>
    <source>
        <strain evidence="4 5">B5P</strain>
    </source>
</reference>
<dbReference type="OrthoDB" id="8445115at2"/>
<accession>A0A1X7NZU5</accession>
<protein>
    <submittedName>
        <fullName evidence="4">Putative phage tail protein</fullName>
    </submittedName>
</protein>
<sequence>MATLILQAAGAFLGGFFGTTGAAVLGAAGSMAGYLIDRALINSTLHREGPRLDAMRPFTGEEGAPMARVYGAARIGGTLIWATRFEEASHTERQGFKGGARTTTYSYFANAAFGLCEGEIAGIRRVWADGREVDLSEVEIRIHRGGEGQMPDTLVEAKQGEGKTPAYRGTAYAVLERFPIGDYGNRLPQMQFEVLRPIGDFGARLTAVALIPGATEHGLASERVTKTIRRGETEIVNRHVLFAETDIDASLDELAMLAPNLKHVALVVTWFGDDLRAGACDLYPAVVEAEGPFLGTGWSVNGLSAADARTVSQHGGAAYGGTPSDRSVVQAIEAIKARGWEVTLYPFVMMDVPPGNGLPDPHGATEQAAYPWRGRISCFPGPEQEGSADVTATARAQVEAFCGAAEAGEFADGDDTVIFAGDADDWGYRRLVLHYAHLAALAGGVDAFLIGSELRGLTTLRDGANAFPFVEQLVALAADVRGILGGGTKITYGADWSEYFGHHTAGGDVFFHLDPLWASGNIDALGIDNYMPLSDWRDEDFAGGNPDGFASPYDRDGLRRGIASGEGFNWFYPDAEARRVRERMPVADGLAGKDWVFRYKDLRSWWSNRHFDRVGGVESAEPTAWEPRSKPLWFTELGCAAVDKGPNQPNVFPDPKSSENALPYFSNGGRSDLAQRRFLEAHLRHWTPGGEDFVETDNPVSDVYGGRMLDAERVYAWAWDARPFPAFPLEREVWRDGENWLAGHWLNGRLGAVEITDVIESVCAECGLEVDARAADGMVAGYVLPQPGSGRDALSPLVELFDLAFDASGAAPRFATIGASAEPAFAIDDPVSAGEGRPAIELTRPPDLELPTEALLGFGDPLDDYQSGAARAARGGGQNVASLDLPGAIEAGQAEALAADWLRRAWTGRETARFAVPARQRAPRPGSLVALPGRAGGEFVVSAIEEGLTRQIEARRILRLPPAPDRARLPAKRATGSAQPGAPLALFLDLPSAGGEAAYERFKVAAHAKPWTTQQVYCSPEETGFELRATLTRRATIGELAQALPPGAEGRLDEFGAVVVRLYAGALASVPLAQMLNGGNVIAIRSAAGSWELVQFADAEEIEPGVWRLTQLLRGQLGTADAMTAGAAIGADVVLLDSAVQSAGLREGEAGLELSWRVGPAGREFGADMTVTETHIGGARAGLPLSPVHLKAERQADGGFVFTWVRRGRLDADSWTGVEIPQDEPFVTYVLRIGEPGGAAARQVAVGEPSWTYAAASIAADFPVLPDELELDVRQLGRAGEGIAGRLTFATAG</sequence>
<dbReference type="InterPro" id="IPR025195">
    <property type="entry name" value="GTA_TIM_dom"/>
</dbReference>
<dbReference type="Pfam" id="PF13547">
    <property type="entry name" value="GTA_TIM"/>
    <property type="match status" value="1"/>
</dbReference>
<proteinExistence type="predicted"/>
<feature type="domain" description="Tip attachment protein J" evidence="2">
    <location>
        <begin position="786"/>
        <end position="935"/>
    </location>
</feature>
<dbReference type="CDD" id="cd19607">
    <property type="entry name" value="GTA_TIM-barrel-like"/>
    <property type="match status" value="1"/>
</dbReference>
<evidence type="ECO:0000259" key="3">
    <source>
        <dbReference type="Pfam" id="PF23666"/>
    </source>
</evidence>
<dbReference type="InterPro" id="IPR056490">
    <property type="entry name" value="Rcc01698_C"/>
</dbReference>
<dbReference type="Gene3D" id="3.20.20.80">
    <property type="entry name" value="Glycosidases"/>
    <property type="match status" value="1"/>
</dbReference>
<feature type="domain" description="GTA TIM-barrel-like" evidence="1">
    <location>
        <begin position="426"/>
        <end position="728"/>
    </location>
</feature>
<dbReference type="Proteomes" id="UP000193083">
    <property type="component" value="Unassembled WGS sequence"/>
</dbReference>
<evidence type="ECO:0000259" key="1">
    <source>
        <dbReference type="Pfam" id="PF13547"/>
    </source>
</evidence>
<evidence type="ECO:0000313" key="5">
    <source>
        <dbReference type="Proteomes" id="UP000193083"/>
    </source>
</evidence>
<evidence type="ECO:0000313" key="4">
    <source>
        <dbReference type="EMBL" id="SMH42952.1"/>
    </source>
</evidence>